<feature type="region of interest" description="Disordered" evidence="1">
    <location>
        <begin position="426"/>
        <end position="453"/>
    </location>
</feature>
<dbReference type="Proteomes" id="UP001527925">
    <property type="component" value="Unassembled WGS sequence"/>
</dbReference>
<organism evidence="3 4">
    <name type="scientific">Polyrhizophydium stewartii</name>
    <dbReference type="NCBI Taxonomy" id="2732419"/>
    <lineage>
        <taxon>Eukaryota</taxon>
        <taxon>Fungi</taxon>
        <taxon>Fungi incertae sedis</taxon>
        <taxon>Chytridiomycota</taxon>
        <taxon>Chytridiomycota incertae sedis</taxon>
        <taxon>Chytridiomycetes</taxon>
        <taxon>Rhizophydiales</taxon>
        <taxon>Rhizophydiales incertae sedis</taxon>
        <taxon>Polyrhizophydium</taxon>
    </lineage>
</organism>
<feature type="region of interest" description="Disordered" evidence="1">
    <location>
        <begin position="532"/>
        <end position="576"/>
    </location>
</feature>
<evidence type="ECO:0000313" key="4">
    <source>
        <dbReference type="Proteomes" id="UP001527925"/>
    </source>
</evidence>
<dbReference type="InterPro" id="IPR015425">
    <property type="entry name" value="FH2_Formin"/>
</dbReference>
<gene>
    <name evidence="3" type="ORF">HK105_205871</name>
</gene>
<comment type="caution">
    <text evidence="3">The sequence shown here is derived from an EMBL/GenBank/DDBJ whole genome shotgun (WGS) entry which is preliminary data.</text>
</comment>
<dbReference type="Pfam" id="PF02181">
    <property type="entry name" value="FH2"/>
    <property type="match status" value="1"/>
</dbReference>
<dbReference type="PANTHER" id="PTHR45920:SF7">
    <property type="entry name" value="FORMIN-G"/>
    <property type="match status" value="1"/>
</dbReference>
<feature type="domain" description="FH2" evidence="2">
    <location>
        <begin position="5"/>
        <end position="441"/>
    </location>
</feature>
<name>A0ABR4N4S4_9FUNG</name>
<protein>
    <recommendedName>
        <fullName evidence="2">FH2 domain-containing protein</fullName>
    </recommendedName>
</protein>
<dbReference type="SUPFAM" id="SSF101447">
    <property type="entry name" value="Formin homology 2 domain (FH2 domain)"/>
    <property type="match status" value="1"/>
</dbReference>
<evidence type="ECO:0000313" key="3">
    <source>
        <dbReference type="EMBL" id="KAL2914522.1"/>
    </source>
</evidence>
<reference evidence="3 4" key="1">
    <citation type="submission" date="2023-09" db="EMBL/GenBank/DDBJ databases">
        <title>Pangenome analysis of Batrachochytrium dendrobatidis and related Chytrids.</title>
        <authorList>
            <person name="Yacoub M.N."/>
            <person name="Stajich J.E."/>
            <person name="James T.Y."/>
        </authorList>
    </citation>
    <scope>NUCLEOTIDE SEQUENCE [LARGE SCALE GENOMIC DNA]</scope>
    <source>
        <strain evidence="3 4">JEL0888</strain>
    </source>
</reference>
<keyword evidence="4" id="KW-1185">Reference proteome</keyword>
<dbReference type="InterPro" id="IPR042201">
    <property type="entry name" value="FH2_Formin_sf"/>
</dbReference>
<dbReference type="PANTHER" id="PTHR45920">
    <property type="entry name" value="FORMIN HOMOLOGY 2 DOMAIN CONTAINING, ISOFORM I"/>
    <property type="match status" value="1"/>
</dbReference>
<accession>A0ABR4N4S4</accession>
<sequence>MPPQPEAPGRKIRARAKLHWNEIRNVENSVWKEFDSAVEGSDGESAGGLGRSVALDVKRFEELFCFVPGQEQNTTKKPAILQKVQFTTFLQLQRANNISIGLSRFTRRGMSTEALFKAIAEMDSDKLTPDDLITLQTLLPTPEELSVAEHYANNPPPELPLAPAEAFAVQVCKSRDLPNQLLAFLFKLQLPIEAAEVHAKLAKLASVARQFRNSERLKVLLRTVLQLGNMTNYEYGARNPSYRPWMGREARALGFKIEGLARLRDVKSADGKWSLMTFMVEMLETSRPDVLDICDEFTDVSVARNYDIPDLVTQVSAMETTARNLESIAPEDNPVFRELLAGVLESAQKHIATLKTEFVNFVTAWMDALQYFGEDMDEYIVPSLDKAGGGMPPEGSTRKGASYLFITLDLFFSGFKAAVEEVRTRREMERQRTQREAAAAEERERRAKLKADREAAEAAAAAAAAAAAEADAEAAARSPDSAQPPSLPVAEPLASIDKRAGEASEMFKRFSMMPMRPLDAAEIKRLSGIHGLAGAGDDSDGGDDGQNGVGADGMRRPGARQLAPGVGSNGDLDMDY</sequence>
<dbReference type="PROSITE" id="PS51444">
    <property type="entry name" value="FH2"/>
    <property type="match status" value="1"/>
</dbReference>
<evidence type="ECO:0000259" key="2">
    <source>
        <dbReference type="PROSITE" id="PS51444"/>
    </source>
</evidence>
<evidence type="ECO:0000256" key="1">
    <source>
        <dbReference type="SAM" id="MobiDB-lite"/>
    </source>
</evidence>
<dbReference type="Gene3D" id="1.20.58.2220">
    <property type="entry name" value="Formin, FH2 domain"/>
    <property type="match status" value="1"/>
</dbReference>
<proteinExistence type="predicted"/>
<dbReference type="EMBL" id="JADGIZ020000032">
    <property type="protein sequence ID" value="KAL2914522.1"/>
    <property type="molecule type" value="Genomic_DNA"/>
</dbReference>
<dbReference type="SMART" id="SM00498">
    <property type="entry name" value="FH2"/>
    <property type="match status" value="1"/>
</dbReference>
<feature type="region of interest" description="Disordered" evidence="1">
    <location>
        <begin position="471"/>
        <end position="494"/>
    </location>
</feature>